<feature type="transmembrane region" description="Helical" evidence="2">
    <location>
        <begin position="38"/>
        <end position="61"/>
    </location>
</feature>
<dbReference type="Proteomes" id="UP000589896">
    <property type="component" value="Unassembled WGS sequence"/>
</dbReference>
<keyword evidence="2" id="KW-1133">Transmembrane helix</keyword>
<dbReference type="Pfam" id="PF06580">
    <property type="entry name" value="His_kinase"/>
    <property type="match status" value="1"/>
</dbReference>
<feature type="domain" description="Histidine kinase/HSP90-like ATPase" evidence="3">
    <location>
        <begin position="312"/>
        <end position="407"/>
    </location>
</feature>
<dbReference type="InterPro" id="IPR010559">
    <property type="entry name" value="Sig_transdc_His_kin_internal"/>
</dbReference>
<keyword evidence="4" id="KW-0808">Transferase</keyword>
<name>A0A7Z0QPR0_9GAMM</name>
<protein>
    <submittedName>
        <fullName evidence="4">Histidine kinase</fullName>
    </submittedName>
</protein>
<sequence>MSSRSTALDAPLPDDVVVGGQYLWTRYRRYPVFSARWLAGRTLLFGSVLLAFALLTLLGGLASPASVRGAVTASAYTFVGFVMMTTAGPALATIVRHLRLPLPRERMLVVAGLCIGILVSYVVDSWASAHINAFMLSEMGHGVVDPEAMRQQAALPGMRGLAVTIKVLAALLIYGLLGGGAAVRAYFGEQRRIAESRHRSELATAYLQKRETELRLGALQAQVEPHFLFNTLASVRALVRQEPARAEAMLDALVDYLRATIPRLRDGEAALHATLGQQLDLCARYLELMRLRTADRLRYTVDVEPSLRMRPYPPLLLITLVENAIKHGIEPRPGAGRVAIRAWQEGAQLCVAVADDGAGLQPGLGGGMGLANVREQLATRYGDRASLRLHSPSTGGTQAEIRSPLEEAA</sequence>
<dbReference type="InterPro" id="IPR003594">
    <property type="entry name" value="HATPase_dom"/>
</dbReference>
<organism evidence="4 5">
    <name type="scientific">Luteimonas deserti</name>
    <dbReference type="NCBI Taxonomy" id="2752306"/>
    <lineage>
        <taxon>Bacteria</taxon>
        <taxon>Pseudomonadati</taxon>
        <taxon>Pseudomonadota</taxon>
        <taxon>Gammaproteobacteria</taxon>
        <taxon>Lysobacterales</taxon>
        <taxon>Lysobacteraceae</taxon>
        <taxon>Luteimonas</taxon>
    </lineage>
</organism>
<evidence type="ECO:0000259" key="3">
    <source>
        <dbReference type="SMART" id="SM00387"/>
    </source>
</evidence>
<dbReference type="AlphaFoldDB" id="A0A7Z0QPR0"/>
<dbReference type="EMBL" id="JACCJZ010000013">
    <property type="protein sequence ID" value="NYZ62559.1"/>
    <property type="molecule type" value="Genomic_DNA"/>
</dbReference>
<evidence type="ECO:0000256" key="2">
    <source>
        <dbReference type="SAM" id="Phobius"/>
    </source>
</evidence>
<dbReference type="SUPFAM" id="SSF55874">
    <property type="entry name" value="ATPase domain of HSP90 chaperone/DNA topoisomerase II/histidine kinase"/>
    <property type="match status" value="1"/>
</dbReference>
<gene>
    <name evidence="4" type="ORF">H0E82_07240</name>
</gene>
<evidence type="ECO:0000256" key="1">
    <source>
        <dbReference type="SAM" id="MobiDB-lite"/>
    </source>
</evidence>
<keyword evidence="4" id="KW-0418">Kinase</keyword>
<accession>A0A7Z0QPR0</accession>
<feature type="transmembrane region" description="Helical" evidence="2">
    <location>
        <begin position="167"/>
        <end position="187"/>
    </location>
</feature>
<keyword evidence="2" id="KW-0472">Membrane</keyword>
<dbReference type="GO" id="GO:0016020">
    <property type="term" value="C:membrane"/>
    <property type="evidence" value="ECO:0007669"/>
    <property type="project" value="InterPro"/>
</dbReference>
<proteinExistence type="predicted"/>
<dbReference type="SMART" id="SM00387">
    <property type="entry name" value="HATPase_c"/>
    <property type="match status" value="1"/>
</dbReference>
<dbReference type="InterPro" id="IPR036890">
    <property type="entry name" value="HATPase_C_sf"/>
</dbReference>
<keyword evidence="2" id="KW-0812">Transmembrane</keyword>
<evidence type="ECO:0000313" key="5">
    <source>
        <dbReference type="Proteomes" id="UP000589896"/>
    </source>
</evidence>
<comment type="caution">
    <text evidence="4">The sequence shown here is derived from an EMBL/GenBank/DDBJ whole genome shotgun (WGS) entry which is preliminary data.</text>
</comment>
<dbReference type="Pfam" id="PF02518">
    <property type="entry name" value="HATPase_c"/>
    <property type="match status" value="1"/>
</dbReference>
<dbReference type="GO" id="GO:0000155">
    <property type="term" value="F:phosphorelay sensor kinase activity"/>
    <property type="evidence" value="ECO:0007669"/>
    <property type="project" value="InterPro"/>
</dbReference>
<keyword evidence="5" id="KW-1185">Reference proteome</keyword>
<feature type="region of interest" description="Disordered" evidence="1">
    <location>
        <begin position="386"/>
        <end position="409"/>
    </location>
</feature>
<reference evidence="4 5" key="1">
    <citation type="submission" date="2020-07" db="EMBL/GenBank/DDBJ databases">
        <title>isolation of Luteimonas sp. SJ-16.</title>
        <authorList>
            <person name="Huang X.-X."/>
            <person name="Xu L."/>
            <person name="Sun J.-Q."/>
        </authorList>
    </citation>
    <scope>NUCLEOTIDE SEQUENCE [LARGE SCALE GENOMIC DNA]</scope>
    <source>
        <strain evidence="4 5">SJ-16</strain>
    </source>
</reference>
<feature type="transmembrane region" description="Helical" evidence="2">
    <location>
        <begin position="73"/>
        <end position="95"/>
    </location>
</feature>
<dbReference type="PANTHER" id="PTHR34220:SF9">
    <property type="entry name" value="SIGNAL TRANSDUCTION HISTIDINE KINASE INTERNAL REGION DOMAIN-CONTAINING PROTEIN"/>
    <property type="match status" value="1"/>
</dbReference>
<evidence type="ECO:0000313" key="4">
    <source>
        <dbReference type="EMBL" id="NYZ62559.1"/>
    </source>
</evidence>
<feature type="transmembrane region" description="Helical" evidence="2">
    <location>
        <begin position="107"/>
        <end position="129"/>
    </location>
</feature>
<dbReference type="PANTHER" id="PTHR34220">
    <property type="entry name" value="SENSOR HISTIDINE KINASE YPDA"/>
    <property type="match status" value="1"/>
</dbReference>
<dbReference type="Gene3D" id="3.30.565.10">
    <property type="entry name" value="Histidine kinase-like ATPase, C-terminal domain"/>
    <property type="match status" value="1"/>
</dbReference>
<dbReference type="InterPro" id="IPR050640">
    <property type="entry name" value="Bact_2-comp_sensor_kinase"/>
</dbReference>
<dbReference type="RefSeq" id="WP_180544765.1">
    <property type="nucleotide sequence ID" value="NZ_JACCJZ010000013.1"/>
</dbReference>